<proteinExistence type="predicted"/>
<keyword evidence="3" id="KW-1185">Reference proteome</keyword>
<dbReference type="EMBL" id="LXQA011093252">
    <property type="protein sequence ID" value="MCI84535.1"/>
    <property type="molecule type" value="Genomic_DNA"/>
</dbReference>
<protein>
    <submittedName>
        <fullName evidence="2">Uncharacterized protein</fullName>
    </submittedName>
</protein>
<evidence type="ECO:0000313" key="3">
    <source>
        <dbReference type="Proteomes" id="UP000265520"/>
    </source>
</evidence>
<sequence length="73" mass="7324">SEGDITGAEEEGVDKGVGSETIGEIEGPGVLGKGEEGGTLMAKVGTRLGVVSVGPDKEVSEKGRRERVTAVLG</sequence>
<evidence type="ECO:0000256" key="1">
    <source>
        <dbReference type="SAM" id="MobiDB-lite"/>
    </source>
</evidence>
<feature type="non-terminal residue" evidence="2">
    <location>
        <position position="73"/>
    </location>
</feature>
<dbReference type="AlphaFoldDB" id="A0A392VCC3"/>
<comment type="caution">
    <text evidence="2">The sequence shown here is derived from an EMBL/GenBank/DDBJ whole genome shotgun (WGS) entry which is preliminary data.</text>
</comment>
<feature type="region of interest" description="Disordered" evidence="1">
    <location>
        <begin position="1"/>
        <end position="37"/>
    </location>
</feature>
<dbReference type="Proteomes" id="UP000265520">
    <property type="component" value="Unassembled WGS sequence"/>
</dbReference>
<name>A0A392VCC3_9FABA</name>
<reference evidence="2 3" key="1">
    <citation type="journal article" date="2018" name="Front. Plant Sci.">
        <title>Red Clover (Trifolium pratense) and Zigzag Clover (T. medium) - A Picture of Genomic Similarities and Differences.</title>
        <authorList>
            <person name="Dluhosova J."/>
            <person name="Istvanek J."/>
            <person name="Nedelnik J."/>
            <person name="Repkova J."/>
        </authorList>
    </citation>
    <scope>NUCLEOTIDE SEQUENCE [LARGE SCALE GENOMIC DNA]</scope>
    <source>
        <strain evidence="3">cv. 10/8</strain>
        <tissue evidence="2">Leaf</tissue>
    </source>
</reference>
<evidence type="ECO:0000313" key="2">
    <source>
        <dbReference type="EMBL" id="MCI84535.1"/>
    </source>
</evidence>
<organism evidence="2 3">
    <name type="scientific">Trifolium medium</name>
    <dbReference type="NCBI Taxonomy" id="97028"/>
    <lineage>
        <taxon>Eukaryota</taxon>
        <taxon>Viridiplantae</taxon>
        <taxon>Streptophyta</taxon>
        <taxon>Embryophyta</taxon>
        <taxon>Tracheophyta</taxon>
        <taxon>Spermatophyta</taxon>
        <taxon>Magnoliopsida</taxon>
        <taxon>eudicotyledons</taxon>
        <taxon>Gunneridae</taxon>
        <taxon>Pentapetalae</taxon>
        <taxon>rosids</taxon>
        <taxon>fabids</taxon>
        <taxon>Fabales</taxon>
        <taxon>Fabaceae</taxon>
        <taxon>Papilionoideae</taxon>
        <taxon>50 kb inversion clade</taxon>
        <taxon>NPAAA clade</taxon>
        <taxon>Hologalegina</taxon>
        <taxon>IRL clade</taxon>
        <taxon>Trifolieae</taxon>
        <taxon>Trifolium</taxon>
    </lineage>
</organism>
<feature type="compositionally biased region" description="Acidic residues" evidence="1">
    <location>
        <begin position="1"/>
        <end position="12"/>
    </location>
</feature>
<feature type="non-terminal residue" evidence="2">
    <location>
        <position position="1"/>
    </location>
</feature>
<accession>A0A392VCC3</accession>